<dbReference type="EMBL" id="QTSX02001424">
    <property type="protein sequence ID" value="KAJ9082738.1"/>
    <property type="molecule type" value="Genomic_DNA"/>
</dbReference>
<evidence type="ECO:0000313" key="2">
    <source>
        <dbReference type="Proteomes" id="UP001165960"/>
    </source>
</evidence>
<proteinExistence type="predicted"/>
<keyword evidence="2" id="KW-1185">Reference proteome</keyword>
<reference evidence="1" key="1">
    <citation type="submission" date="2022-04" db="EMBL/GenBank/DDBJ databases">
        <title>Genome of the entomopathogenic fungus Entomophthora muscae.</title>
        <authorList>
            <person name="Elya C."/>
            <person name="Lovett B.R."/>
            <person name="Lee E."/>
            <person name="Macias A.M."/>
            <person name="Hajek A.E."/>
            <person name="De Bivort B.L."/>
            <person name="Kasson M.T."/>
            <person name="De Fine Licht H.H."/>
            <person name="Stajich J.E."/>
        </authorList>
    </citation>
    <scope>NUCLEOTIDE SEQUENCE</scope>
    <source>
        <strain evidence="1">Berkeley</strain>
    </source>
</reference>
<sequence length="69" mass="7572">MVLNAFIGAAVQLPGLILDQGLSKAQDTPSGFFFVCSLQELIYDPVYQATVGDVYLSSYFYLLASLLKF</sequence>
<comment type="caution">
    <text evidence="1">The sequence shown here is derived from an EMBL/GenBank/DDBJ whole genome shotgun (WGS) entry which is preliminary data.</text>
</comment>
<protein>
    <submittedName>
        <fullName evidence="1">Uncharacterized protein</fullName>
    </submittedName>
</protein>
<dbReference type="Proteomes" id="UP001165960">
    <property type="component" value="Unassembled WGS sequence"/>
</dbReference>
<organism evidence="1 2">
    <name type="scientific">Entomophthora muscae</name>
    <dbReference type="NCBI Taxonomy" id="34485"/>
    <lineage>
        <taxon>Eukaryota</taxon>
        <taxon>Fungi</taxon>
        <taxon>Fungi incertae sedis</taxon>
        <taxon>Zoopagomycota</taxon>
        <taxon>Entomophthoromycotina</taxon>
        <taxon>Entomophthoromycetes</taxon>
        <taxon>Entomophthorales</taxon>
        <taxon>Entomophthoraceae</taxon>
        <taxon>Entomophthora</taxon>
    </lineage>
</organism>
<accession>A0ACC2U7D2</accession>
<gene>
    <name evidence="1" type="ORF">DSO57_1001805</name>
</gene>
<name>A0ACC2U7D2_9FUNG</name>
<evidence type="ECO:0000313" key="1">
    <source>
        <dbReference type="EMBL" id="KAJ9082738.1"/>
    </source>
</evidence>